<evidence type="ECO:0000256" key="7">
    <source>
        <dbReference type="ARBA" id="ARBA00038475"/>
    </source>
</evidence>
<sequence length="86" mass="9543">MADSEQMPAVKEFLLNFFMPEKCYDEFFLHFNFAHGEANKHPQLPQIWKVLKAGSAQGLSLASALLGLYAISGYVAYCIARGFPVG</sequence>
<dbReference type="PANTHER" id="PTHR12226:SF2">
    <property type="entry name" value="MANNOSE-P-DOLICHOL UTILIZATION DEFECT 1 PROTEIN"/>
    <property type="match status" value="1"/>
</dbReference>
<keyword evidence="6 8" id="KW-0472">Membrane</keyword>
<dbReference type="PANTHER" id="PTHR12226">
    <property type="entry name" value="MANNOSE-P-DOLICHOL UTILIZATION DEFECT 1 LEC35 -RELATED"/>
    <property type="match status" value="1"/>
</dbReference>
<dbReference type="GO" id="GO:0016020">
    <property type="term" value="C:membrane"/>
    <property type="evidence" value="ECO:0007669"/>
    <property type="project" value="UniProtKB-SubCell"/>
</dbReference>
<dbReference type="Pfam" id="PF04193">
    <property type="entry name" value="PQ-loop"/>
    <property type="match status" value="1"/>
</dbReference>
<comment type="similarity">
    <text evidence="7">Belongs to the MPDU1 (TC 2.A.43.3) family.</text>
</comment>
<keyword evidence="4" id="KW-0677">Repeat</keyword>
<evidence type="ECO:0000256" key="6">
    <source>
        <dbReference type="ARBA" id="ARBA00023136"/>
    </source>
</evidence>
<accession>A0ABD1K567</accession>
<gene>
    <name evidence="9" type="ORF">ACEWY4_009002</name>
</gene>
<reference evidence="9 10" key="1">
    <citation type="submission" date="2024-09" db="EMBL/GenBank/DDBJ databases">
        <title>A chromosome-level genome assembly of Gray's grenadier anchovy, Coilia grayii.</title>
        <authorList>
            <person name="Fu Z."/>
        </authorList>
    </citation>
    <scope>NUCLEOTIDE SEQUENCE [LARGE SCALE GENOMIC DNA]</scope>
    <source>
        <strain evidence="9">G4</strain>
        <tissue evidence="9">Muscle</tissue>
    </source>
</reference>
<protein>
    <submittedName>
        <fullName evidence="9">Uncharacterized protein</fullName>
    </submittedName>
</protein>
<dbReference type="EMBL" id="JBHFQA010000008">
    <property type="protein sequence ID" value="KAL2094283.1"/>
    <property type="molecule type" value="Genomic_DNA"/>
</dbReference>
<evidence type="ECO:0000256" key="2">
    <source>
        <dbReference type="ARBA" id="ARBA00022448"/>
    </source>
</evidence>
<evidence type="ECO:0000256" key="4">
    <source>
        <dbReference type="ARBA" id="ARBA00022737"/>
    </source>
</evidence>
<keyword evidence="5 8" id="KW-1133">Transmembrane helix</keyword>
<evidence type="ECO:0000256" key="8">
    <source>
        <dbReference type="SAM" id="Phobius"/>
    </source>
</evidence>
<evidence type="ECO:0000313" key="10">
    <source>
        <dbReference type="Proteomes" id="UP001591681"/>
    </source>
</evidence>
<proteinExistence type="inferred from homology"/>
<feature type="transmembrane region" description="Helical" evidence="8">
    <location>
        <begin position="58"/>
        <end position="80"/>
    </location>
</feature>
<organism evidence="9 10">
    <name type="scientific">Coilia grayii</name>
    <name type="common">Gray's grenadier anchovy</name>
    <dbReference type="NCBI Taxonomy" id="363190"/>
    <lineage>
        <taxon>Eukaryota</taxon>
        <taxon>Metazoa</taxon>
        <taxon>Chordata</taxon>
        <taxon>Craniata</taxon>
        <taxon>Vertebrata</taxon>
        <taxon>Euteleostomi</taxon>
        <taxon>Actinopterygii</taxon>
        <taxon>Neopterygii</taxon>
        <taxon>Teleostei</taxon>
        <taxon>Clupei</taxon>
        <taxon>Clupeiformes</taxon>
        <taxon>Clupeoidei</taxon>
        <taxon>Engraulidae</taxon>
        <taxon>Coilinae</taxon>
        <taxon>Coilia</taxon>
    </lineage>
</organism>
<dbReference type="AlphaFoldDB" id="A0ABD1K567"/>
<evidence type="ECO:0000256" key="1">
    <source>
        <dbReference type="ARBA" id="ARBA00004141"/>
    </source>
</evidence>
<evidence type="ECO:0000256" key="5">
    <source>
        <dbReference type="ARBA" id="ARBA00022989"/>
    </source>
</evidence>
<name>A0ABD1K567_9TELE</name>
<dbReference type="InterPro" id="IPR016817">
    <property type="entry name" value="MannP-dilichol_defect-1"/>
</dbReference>
<dbReference type="InterPro" id="IPR006603">
    <property type="entry name" value="PQ-loop_rpt"/>
</dbReference>
<keyword evidence="2" id="KW-0813">Transport</keyword>
<evidence type="ECO:0000256" key="3">
    <source>
        <dbReference type="ARBA" id="ARBA00022692"/>
    </source>
</evidence>
<keyword evidence="10" id="KW-1185">Reference proteome</keyword>
<dbReference type="Proteomes" id="UP001591681">
    <property type="component" value="Unassembled WGS sequence"/>
</dbReference>
<comment type="subcellular location">
    <subcellularLocation>
        <location evidence="1">Membrane</location>
        <topology evidence="1">Multi-pass membrane protein</topology>
    </subcellularLocation>
</comment>
<comment type="caution">
    <text evidence="9">The sequence shown here is derived from an EMBL/GenBank/DDBJ whole genome shotgun (WGS) entry which is preliminary data.</text>
</comment>
<keyword evidence="3 8" id="KW-0812">Transmembrane</keyword>
<evidence type="ECO:0000313" key="9">
    <source>
        <dbReference type="EMBL" id="KAL2094283.1"/>
    </source>
</evidence>